<feature type="region of interest" description="Disordered" evidence="1">
    <location>
        <begin position="133"/>
        <end position="167"/>
    </location>
</feature>
<protein>
    <submittedName>
        <fullName evidence="3">Uncharacterized protein</fullName>
    </submittedName>
</protein>
<name>A0A0N5ARJ0_9BILA</name>
<dbReference type="AlphaFoldDB" id="A0A0N5ARJ0"/>
<proteinExistence type="predicted"/>
<evidence type="ECO:0000313" key="2">
    <source>
        <dbReference type="Proteomes" id="UP000046393"/>
    </source>
</evidence>
<evidence type="ECO:0000313" key="3">
    <source>
        <dbReference type="WBParaSite" id="SMUV_0000734101-mRNA-1"/>
    </source>
</evidence>
<evidence type="ECO:0000256" key="1">
    <source>
        <dbReference type="SAM" id="MobiDB-lite"/>
    </source>
</evidence>
<dbReference type="Proteomes" id="UP000046393">
    <property type="component" value="Unplaced"/>
</dbReference>
<keyword evidence="2" id="KW-1185">Reference proteome</keyword>
<organism evidence="2 3">
    <name type="scientific">Syphacia muris</name>
    <dbReference type="NCBI Taxonomy" id="451379"/>
    <lineage>
        <taxon>Eukaryota</taxon>
        <taxon>Metazoa</taxon>
        <taxon>Ecdysozoa</taxon>
        <taxon>Nematoda</taxon>
        <taxon>Chromadorea</taxon>
        <taxon>Rhabditida</taxon>
        <taxon>Spirurina</taxon>
        <taxon>Oxyuridomorpha</taxon>
        <taxon>Oxyuroidea</taxon>
        <taxon>Oxyuridae</taxon>
        <taxon>Syphacia</taxon>
    </lineage>
</organism>
<feature type="compositionally biased region" description="Polar residues" evidence="1">
    <location>
        <begin position="156"/>
        <end position="167"/>
    </location>
</feature>
<accession>A0A0N5ARJ0</accession>
<dbReference type="WBParaSite" id="SMUV_0000734101-mRNA-1">
    <property type="protein sequence ID" value="SMUV_0000734101-mRNA-1"/>
    <property type="gene ID" value="SMUV_0000734101"/>
</dbReference>
<reference evidence="3" key="1">
    <citation type="submission" date="2017-02" db="UniProtKB">
        <authorList>
            <consortium name="WormBaseParasite"/>
        </authorList>
    </citation>
    <scope>IDENTIFICATION</scope>
</reference>
<sequence length="407" mass="44551">MPSVNIDAEKSNEPGPLTRIARKLCCCRSSVKPETSVELTKAQIVTEQPTSSRISVVNKDVFEDDKNDFQTVELQLFVNVKVWLPTTDCFSANKKCAKKEKRAKKSKKLELIDASAEEIPPDTEFLNVVEEASDLDASTRPTNSSTEQRDDHSTDETALQPDSNHSTNDVISIFQTTAPIENGDFKVYTLSRQCEAGETAEKPAVCSPQKPPRRASQLLSATSFKPTNENAVAAATDNDGTDVDTQCTNSTDDGIVPDITLGNEQENVQKLLANELNEEKGNDENKLTTAISENEQNVEFSSVPSEEQTIAVDYTDGNTRTIATMAIDDTLESDYEDSLSTTMTDKSFAEDGNGNEFVTRLSVRSNGDVLVSSPTFNGPVVKVKLSSIGENNQNITYKDHDLSENLV</sequence>